<sequence>MHSSQRMNSNSTTNDRRLPSALRFSNRYPSHSTVLSHRTQDVDPQSGKTTRISSQAYSNNPLYNRLSTASNTNGLINSPRTKASISTGSELFKRFTGEVEDPVENSNFSESGNIESTKFDSKGPGSKTIQDILFDPELEYLLLLKSIFNSAYELGIKTFMMILAWVHIVLSYLKKSLENSRDAKHELSSENIPKTSKESEILHNNQRDTPKREKPFVPEFPPSEHSTPFQLDGVRENMFNSASIDSSSPSLSRLTRLNDSNSLEIISRRLDQRKRDEYGTRFFERSIGFENEPNLEAMFMRSVAKNDHARDQKPLSLESDNYNSIDSIKQDPNNNMFEQASNSEGITKIAEITGSIKNLFKNKRNSTENYDNDILRTPEFNIPESLGNLEWLKNDNDDYIVNLESTELFKSYQKVMEERKKLRKLVSLSKLKESYKLRPLGFDQLAFVNNIWNSAELNKVVVEAYSIPITVKDLKTLDNRKWLNDNIIDFYMKLLVARSQNSAEVLPKIHIFSTHFYSTLSSKGYKGVARWAKRAKIDVTQLDYIFVPVNLNQVHWALGVINNKDRSFQYYDSLFGHAGPEIISRLEEYLTGETKRLYGDDYSGADYSDYERDTAVDCPQQENGSDCGVFTCTAVDYISRSSELFYSQADMLTIRQRMAYEICQNKLLTH</sequence>
<name>A0ACB5TFW3_CANBO</name>
<accession>A0ACB5TFW3</accession>
<reference evidence="1" key="1">
    <citation type="submission" date="2023-04" db="EMBL/GenBank/DDBJ databases">
        <title>Candida boidinii NBRC 1967.</title>
        <authorList>
            <person name="Ichikawa N."/>
            <person name="Sato H."/>
            <person name="Tonouchi N."/>
        </authorList>
    </citation>
    <scope>NUCLEOTIDE SEQUENCE</scope>
    <source>
        <strain evidence="1">NBRC 1967</strain>
    </source>
</reference>
<comment type="caution">
    <text evidence="1">The sequence shown here is derived from an EMBL/GenBank/DDBJ whole genome shotgun (WGS) entry which is preliminary data.</text>
</comment>
<evidence type="ECO:0000313" key="2">
    <source>
        <dbReference type="Proteomes" id="UP001165101"/>
    </source>
</evidence>
<dbReference type="Proteomes" id="UP001165101">
    <property type="component" value="Unassembled WGS sequence"/>
</dbReference>
<protein>
    <submittedName>
        <fullName evidence="1">Unnamed protein product</fullName>
    </submittedName>
</protein>
<organism evidence="1 2">
    <name type="scientific">Candida boidinii</name>
    <name type="common">Yeast</name>
    <dbReference type="NCBI Taxonomy" id="5477"/>
    <lineage>
        <taxon>Eukaryota</taxon>
        <taxon>Fungi</taxon>
        <taxon>Dikarya</taxon>
        <taxon>Ascomycota</taxon>
        <taxon>Saccharomycotina</taxon>
        <taxon>Pichiomycetes</taxon>
        <taxon>Pichiales</taxon>
        <taxon>Pichiaceae</taxon>
        <taxon>Ogataea</taxon>
        <taxon>Ogataea/Candida clade</taxon>
    </lineage>
</organism>
<evidence type="ECO:0000313" key="1">
    <source>
        <dbReference type="EMBL" id="GME87864.1"/>
    </source>
</evidence>
<keyword evidence="2" id="KW-1185">Reference proteome</keyword>
<dbReference type="EMBL" id="BSXV01000171">
    <property type="protein sequence ID" value="GME87864.1"/>
    <property type="molecule type" value="Genomic_DNA"/>
</dbReference>
<proteinExistence type="predicted"/>
<gene>
    <name evidence="1" type="ORF">Cboi01_000060200</name>
</gene>